<dbReference type="Gramene" id="OB10G17760.1">
    <property type="protein sequence ID" value="OB10G17760.1"/>
    <property type="gene ID" value="OB10G17760"/>
</dbReference>
<keyword evidence="2" id="KW-1185">Reference proteome</keyword>
<evidence type="ECO:0000313" key="1">
    <source>
        <dbReference type="EnsemblPlants" id="OB10G17760.1"/>
    </source>
</evidence>
<name>J3N2M8_ORYBR</name>
<dbReference type="Proteomes" id="UP000006038">
    <property type="component" value="Chromosome 10"/>
</dbReference>
<protein>
    <submittedName>
        <fullName evidence="1">Uncharacterized protein</fullName>
    </submittedName>
</protein>
<dbReference type="AlphaFoldDB" id="J3N2M8"/>
<dbReference type="EnsemblPlants" id="OB10G17760.1">
    <property type="protein sequence ID" value="OB10G17760.1"/>
    <property type="gene ID" value="OB10G17760"/>
</dbReference>
<reference evidence="1" key="1">
    <citation type="journal article" date="2013" name="Nat. Commun.">
        <title>Whole-genome sequencing of Oryza brachyantha reveals mechanisms underlying Oryza genome evolution.</title>
        <authorList>
            <person name="Chen J."/>
            <person name="Huang Q."/>
            <person name="Gao D."/>
            <person name="Wang J."/>
            <person name="Lang Y."/>
            <person name="Liu T."/>
            <person name="Li B."/>
            <person name="Bai Z."/>
            <person name="Luis Goicoechea J."/>
            <person name="Liang C."/>
            <person name="Chen C."/>
            <person name="Zhang W."/>
            <person name="Sun S."/>
            <person name="Liao Y."/>
            <person name="Zhang X."/>
            <person name="Yang L."/>
            <person name="Song C."/>
            <person name="Wang M."/>
            <person name="Shi J."/>
            <person name="Liu G."/>
            <person name="Liu J."/>
            <person name="Zhou H."/>
            <person name="Zhou W."/>
            <person name="Yu Q."/>
            <person name="An N."/>
            <person name="Chen Y."/>
            <person name="Cai Q."/>
            <person name="Wang B."/>
            <person name="Liu B."/>
            <person name="Min J."/>
            <person name="Huang Y."/>
            <person name="Wu H."/>
            <person name="Li Z."/>
            <person name="Zhang Y."/>
            <person name="Yin Y."/>
            <person name="Song W."/>
            <person name="Jiang J."/>
            <person name="Jackson S.A."/>
            <person name="Wing R.A."/>
            <person name="Wang J."/>
            <person name="Chen M."/>
        </authorList>
    </citation>
    <scope>NUCLEOTIDE SEQUENCE [LARGE SCALE GENOMIC DNA]</scope>
    <source>
        <strain evidence="1">cv. IRGC 101232</strain>
    </source>
</reference>
<reference evidence="1" key="2">
    <citation type="submission" date="2013-04" db="UniProtKB">
        <authorList>
            <consortium name="EnsemblPlants"/>
        </authorList>
    </citation>
    <scope>IDENTIFICATION</scope>
</reference>
<proteinExistence type="predicted"/>
<accession>J3N2M8</accession>
<sequence length="51" mass="5835">MAVHVRSKFVIVDLTNDCGSCKEELTSRIHHVHIKLIDVTLLQKCKVFCLI</sequence>
<evidence type="ECO:0000313" key="2">
    <source>
        <dbReference type="Proteomes" id="UP000006038"/>
    </source>
</evidence>
<organism evidence="1">
    <name type="scientific">Oryza brachyantha</name>
    <name type="common">malo sina</name>
    <dbReference type="NCBI Taxonomy" id="4533"/>
    <lineage>
        <taxon>Eukaryota</taxon>
        <taxon>Viridiplantae</taxon>
        <taxon>Streptophyta</taxon>
        <taxon>Embryophyta</taxon>
        <taxon>Tracheophyta</taxon>
        <taxon>Spermatophyta</taxon>
        <taxon>Magnoliopsida</taxon>
        <taxon>Liliopsida</taxon>
        <taxon>Poales</taxon>
        <taxon>Poaceae</taxon>
        <taxon>BOP clade</taxon>
        <taxon>Oryzoideae</taxon>
        <taxon>Oryzeae</taxon>
        <taxon>Oryzinae</taxon>
        <taxon>Oryza</taxon>
    </lineage>
</organism>
<dbReference type="HOGENOM" id="CLU_3109584_0_0_1"/>